<dbReference type="PANTHER" id="PTHR36842">
    <property type="entry name" value="PROTEIN TOLB HOMOLOG"/>
    <property type="match status" value="1"/>
</dbReference>
<dbReference type="PANTHER" id="PTHR36842:SF1">
    <property type="entry name" value="PROTEIN TOLB"/>
    <property type="match status" value="1"/>
</dbReference>
<dbReference type="Gene3D" id="3.40.50.10070">
    <property type="entry name" value="TolB, N-terminal domain"/>
    <property type="match status" value="1"/>
</dbReference>
<dbReference type="SUPFAM" id="SSF69304">
    <property type="entry name" value="Tricorn protease N-terminal domain"/>
    <property type="match status" value="1"/>
</dbReference>
<dbReference type="RefSeq" id="WP_078253636.1">
    <property type="nucleotide sequence ID" value="NZ_MUYU01000007.1"/>
</dbReference>
<feature type="chain" id="PRO_5010557827" evidence="2">
    <location>
        <begin position="24"/>
        <end position="425"/>
    </location>
</feature>
<protein>
    <submittedName>
        <fullName evidence="3">Translocation protein TolB</fullName>
    </submittedName>
</protein>
<reference evidence="3 4" key="1">
    <citation type="submission" date="2017-02" db="EMBL/GenBank/DDBJ databases">
        <title>Draft genome sequence of Moraxella pluranimalium CCUG 54913T type strain.</title>
        <authorList>
            <person name="Salva-Serra F."/>
            <person name="Engstrom-Jakobsson H."/>
            <person name="Thorell K."/>
            <person name="Jaen-Luchoro D."/>
            <person name="Gonzales-Siles L."/>
            <person name="Karlsson R."/>
            <person name="Yazdan S."/>
            <person name="Boulund F."/>
            <person name="Johnning A."/>
            <person name="Engstrand L."/>
            <person name="Kristiansson E."/>
            <person name="Moore E."/>
        </authorList>
    </citation>
    <scope>NUCLEOTIDE SEQUENCE [LARGE SCALE GENOMIC DNA]</scope>
    <source>
        <strain evidence="3 4">CCUG 54913</strain>
    </source>
</reference>
<gene>
    <name evidence="3" type="ORF">B0680_03365</name>
</gene>
<dbReference type="SUPFAM" id="SSF52964">
    <property type="entry name" value="TolB, N-terminal domain"/>
    <property type="match status" value="1"/>
</dbReference>
<dbReference type="OrthoDB" id="9802240at2"/>
<dbReference type="GO" id="GO:0015031">
    <property type="term" value="P:protein transport"/>
    <property type="evidence" value="ECO:0007669"/>
    <property type="project" value="InterPro"/>
</dbReference>
<dbReference type="STRING" id="470453.B0680_03365"/>
<evidence type="ECO:0000256" key="2">
    <source>
        <dbReference type="SAM" id="SignalP"/>
    </source>
</evidence>
<dbReference type="EMBL" id="MUYU01000007">
    <property type="protein sequence ID" value="OOS25149.1"/>
    <property type="molecule type" value="Genomic_DNA"/>
</dbReference>
<proteinExistence type="inferred from homology"/>
<dbReference type="GO" id="GO:0042597">
    <property type="term" value="C:periplasmic space"/>
    <property type="evidence" value="ECO:0007669"/>
    <property type="project" value="InterPro"/>
</dbReference>
<comment type="similarity">
    <text evidence="1">Belongs to the TolB family.</text>
</comment>
<dbReference type="Proteomes" id="UP000189800">
    <property type="component" value="Unassembled WGS sequence"/>
</dbReference>
<name>A0A1T0CSF1_9GAMM</name>
<comment type="caution">
    <text evidence="3">The sequence shown here is derived from an EMBL/GenBank/DDBJ whole genome shotgun (WGS) entry which is preliminary data.</text>
</comment>
<evidence type="ECO:0000313" key="3">
    <source>
        <dbReference type="EMBL" id="OOS25149.1"/>
    </source>
</evidence>
<accession>A0A1T0CSF1</accession>
<organism evidence="3 4">
    <name type="scientific">Moraxella pluranimalium</name>
    <dbReference type="NCBI Taxonomy" id="470453"/>
    <lineage>
        <taxon>Bacteria</taxon>
        <taxon>Pseudomonadati</taxon>
        <taxon>Pseudomonadota</taxon>
        <taxon>Gammaproteobacteria</taxon>
        <taxon>Moraxellales</taxon>
        <taxon>Moraxellaceae</taxon>
        <taxon>Moraxella</taxon>
    </lineage>
</organism>
<evidence type="ECO:0000313" key="4">
    <source>
        <dbReference type="Proteomes" id="UP000189800"/>
    </source>
</evidence>
<feature type="signal peptide" evidence="2">
    <location>
        <begin position="1"/>
        <end position="23"/>
    </location>
</feature>
<dbReference type="Gene3D" id="2.120.10.30">
    <property type="entry name" value="TolB, C-terminal domain"/>
    <property type="match status" value="1"/>
</dbReference>
<keyword evidence="2" id="KW-0732">Signal</keyword>
<dbReference type="AlphaFoldDB" id="A0A1T0CSF1"/>
<dbReference type="InterPro" id="IPR011042">
    <property type="entry name" value="6-blade_b-propeller_TolB-like"/>
</dbReference>
<dbReference type="InterPro" id="IPR011659">
    <property type="entry name" value="WD40"/>
</dbReference>
<dbReference type="Pfam" id="PF07676">
    <property type="entry name" value="PD40"/>
    <property type="match status" value="3"/>
</dbReference>
<keyword evidence="4" id="KW-1185">Reference proteome</keyword>
<evidence type="ECO:0000256" key="1">
    <source>
        <dbReference type="ARBA" id="ARBA00009820"/>
    </source>
</evidence>
<sequence length="425" mass="45183">MNKFSQLAIATITVMASISPAIANDDTDKVWVATQQIAQSSDRIAIVPFVGDTVVTDVVTANLDGTELGASSGNLPQRTASTNDILANLSTWRNLGYDYVVIGKSHSIVGNKTAISYDVIDTKAAKVIGSQTQVSDTNTASLKLAGHQISDKIYQAITGKSGDFGSIIAYVEETGTPSNKTSRLKLIDATGQNARTLFTVTGSILTPTFSPDGSRIAYAVQAKNGLPVIHVQSINSTHSEVVTPFWGHNLAPSFSADGTRLLFSGSHEHNNPNIYELNLTTKTLKAITTQNGAENSPSYLPDGSGFIYTADNGTRSQSLYRYQFANQNATRIALNATNPRLSHDGSKIAYVAGQDIIIANVSGSTLQRIKVGGTEISASFSPSANRIVYAQSQGGQSKLVIHNLASNQSTTLPTTGQVREPVWSK</sequence>